<gene>
    <name evidence="2" type="ORF">B0H16DRAFT_324819</name>
</gene>
<dbReference type="EMBL" id="JARKIB010000203">
    <property type="protein sequence ID" value="KAJ7724404.1"/>
    <property type="molecule type" value="Genomic_DNA"/>
</dbReference>
<evidence type="ECO:0000313" key="3">
    <source>
        <dbReference type="Proteomes" id="UP001215598"/>
    </source>
</evidence>
<protein>
    <submittedName>
        <fullName evidence="2">Uncharacterized protein</fullName>
    </submittedName>
</protein>
<dbReference type="AlphaFoldDB" id="A0AAD7HPD8"/>
<keyword evidence="3" id="KW-1185">Reference proteome</keyword>
<proteinExistence type="predicted"/>
<dbReference type="Proteomes" id="UP001215598">
    <property type="component" value="Unassembled WGS sequence"/>
</dbReference>
<sequence length="343" mass="38472">MFLLPPVLRVPVPRFTLLTARFTTRPAYSSNAPSAVPDSESKPPNRRLLGRADARPQLLVSTLNPTLLQPEDYVDLSGLKSRNIGSIHALTGRNPCIRYWGRHSRFPDDCAGFLYYHRESGAAPLEGGIRFRHTKDHRPSSFPGGHDLLLPSGAPWELILPQLTRPTYRRLADQLLRENLVTTDQLDLCHRIFTPMGHILAPLIIFRHTQTFPVNFGGPIRLTVVGPRALHLFISEPFGQTSSNLVKRFPFAGSAIVRFELSAMDGRRILHLRIVKIITPFVCTDNKYKGRVVQPEEGQLFSRGGDRPWKFDLDGPSRAAAAFRVLWNAPDPTDPSALWSLAI</sequence>
<name>A0AAD7HPD8_9AGAR</name>
<reference evidence="2" key="1">
    <citation type="submission" date="2023-03" db="EMBL/GenBank/DDBJ databases">
        <title>Massive genome expansion in bonnet fungi (Mycena s.s.) driven by repeated elements and novel gene families across ecological guilds.</title>
        <authorList>
            <consortium name="Lawrence Berkeley National Laboratory"/>
            <person name="Harder C.B."/>
            <person name="Miyauchi S."/>
            <person name="Viragh M."/>
            <person name="Kuo A."/>
            <person name="Thoen E."/>
            <person name="Andreopoulos B."/>
            <person name="Lu D."/>
            <person name="Skrede I."/>
            <person name="Drula E."/>
            <person name="Henrissat B."/>
            <person name="Morin E."/>
            <person name="Kohler A."/>
            <person name="Barry K."/>
            <person name="LaButti K."/>
            <person name="Morin E."/>
            <person name="Salamov A."/>
            <person name="Lipzen A."/>
            <person name="Mereny Z."/>
            <person name="Hegedus B."/>
            <person name="Baldrian P."/>
            <person name="Stursova M."/>
            <person name="Weitz H."/>
            <person name="Taylor A."/>
            <person name="Grigoriev I.V."/>
            <person name="Nagy L.G."/>
            <person name="Martin F."/>
            <person name="Kauserud H."/>
        </authorList>
    </citation>
    <scope>NUCLEOTIDE SEQUENCE</scope>
    <source>
        <strain evidence="2">CBHHK182m</strain>
    </source>
</reference>
<feature type="region of interest" description="Disordered" evidence="1">
    <location>
        <begin position="27"/>
        <end position="51"/>
    </location>
</feature>
<comment type="caution">
    <text evidence="2">The sequence shown here is derived from an EMBL/GenBank/DDBJ whole genome shotgun (WGS) entry which is preliminary data.</text>
</comment>
<organism evidence="2 3">
    <name type="scientific">Mycena metata</name>
    <dbReference type="NCBI Taxonomy" id="1033252"/>
    <lineage>
        <taxon>Eukaryota</taxon>
        <taxon>Fungi</taxon>
        <taxon>Dikarya</taxon>
        <taxon>Basidiomycota</taxon>
        <taxon>Agaricomycotina</taxon>
        <taxon>Agaricomycetes</taxon>
        <taxon>Agaricomycetidae</taxon>
        <taxon>Agaricales</taxon>
        <taxon>Marasmiineae</taxon>
        <taxon>Mycenaceae</taxon>
        <taxon>Mycena</taxon>
    </lineage>
</organism>
<evidence type="ECO:0000313" key="2">
    <source>
        <dbReference type="EMBL" id="KAJ7724404.1"/>
    </source>
</evidence>
<evidence type="ECO:0000256" key="1">
    <source>
        <dbReference type="SAM" id="MobiDB-lite"/>
    </source>
</evidence>
<accession>A0AAD7HPD8</accession>